<feature type="non-terminal residue" evidence="1">
    <location>
        <position position="1"/>
    </location>
</feature>
<dbReference type="EMBL" id="BARU01043944">
    <property type="protein sequence ID" value="GAH86744.1"/>
    <property type="molecule type" value="Genomic_DNA"/>
</dbReference>
<organism evidence="1">
    <name type="scientific">marine sediment metagenome</name>
    <dbReference type="NCBI Taxonomy" id="412755"/>
    <lineage>
        <taxon>unclassified sequences</taxon>
        <taxon>metagenomes</taxon>
        <taxon>ecological metagenomes</taxon>
    </lineage>
</organism>
<evidence type="ECO:0000313" key="1">
    <source>
        <dbReference type="EMBL" id="GAH86744.1"/>
    </source>
</evidence>
<dbReference type="AlphaFoldDB" id="X1K913"/>
<protein>
    <submittedName>
        <fullName evidence="1">Uncharacterized protein</fullName>
    </submittedName>
</protein>
<gene>
    <name evidence="1" type="ORF">S03H2_67186</name>
</gene>
<name>X1K913_9ZZZZ</name>
<comment type="caution">
    <text evidence="1">The sequence shown here is derived from an EMBL/GenBank/DDBJ whole genome shotgun (WGS) entry which is preliminary data.</text>
</comment>
<accession>X1K913</accession>
<proteinExistence type="predicted"/>
<sequence length="37" mass="4454">LIQNVKFLLRDGGERKVNKKLIDSYKCFFKKSITFIY</sequence>
<reference evidence="1" key="1">
    <citation type="journal article" date="2014" name="Front. Microbiol.">
        <title>High frequency of phylogenetically diverse reductive dehalogenase-homologous genes in deep subseafloor sedimentary metagenomes.</title>
        <authorList>
            <person name="Kawai M."/>
            <person name="Futagami T."/>
            <person name="Toyoda A."/>
            <person name="Takaki Y."/>
            <person name="Nishi S."/>
            <person name="Hori S."/>
            <person name="Arai W."/>
            <person name="Tsubouchi T."/>
            <person name="Morono Y."/>
            <person name="Uchiyama I."/>
            <person name="Ito T."/>
            <person name="Fujiyama A."/>
            <person name="Inagaki F."/>
            <person name="Takami H."/>
        </authorList>
    </citation>
    <scope>NUCLEOTIDE SEQUENCE</scope>
    <source>
        <strain evidence="1">Expedition CK06-06</strain>
    </source>
</reference>